<evidence type="ECO:0000256" key="1">
    <source>
        <dbReference type="SAM" id="SignalP"/>
    </source>
</evidence>
<dbReference type="Ensembl" id="ENSLLET00000012548.1">
    <property type="protein sequence ID" value="ENSLLEP00000012069.1"/>
    <property type="gene ID" value="ENSLLEG00000007682.1"/>
</dbReference>
<dbReference type="InterPro" id="IPR013106">
    <property type="entry name" value="Ig_V-set"/>
</dbReference>
<dbReference type="InterPro" id="IPR050150">
    <property type="entry name" value="IgV_Light_Chain"/>
</dbReference>
<dbReference type="InterPro" id="IPR013783">
    <property type="entry name" value="Ig-like_fold"/>
</dbReference>
<dbReference type="InterPro" id="IPR036179">
    <property type="entry name" value="Ig-like_dom_sf"/>
</dbReference>
<accession>A0A8C5MB89</accession>
<feature type="chain" id="PRO_5034629540" description="Ig-like domain-containing protein" evidence="1">
    <location>
        <begin position="21"/>
        <end position="145"/>
    </location>
</feature>
<keyword evidence="4" id="KW-1185">Reference proteome</keyword>
<dbReference type="InterPro" id="IPR003599">
    <property type="entry name" value="Ig_sub"/>
</dbReference>
<dbReference type="PANTHER" id="PTHR23267">
    <property type="entry name" value="IMMUNOGLOBULIN LIGHT CHAIN"/>
    <property type="match status" value="1"/>
</dbReference>
<reference evidence="3" key="1">
    <citation type="submission" date="2025-08" db="UniProtKB">
        <authorList>
            <consortium name="Ensembl"/>
        </authorList>
    </citation>
    <scope>IDENTIFICATION</scope>
</reference>
<dbReference type="Gene3D" id="2.60.40.10">
    <property type="entry name" value="Immunoglobulins"/>
    <property type="match status" value="1"/>
</dbReference>
<organism evidence="3 4">
    <name type="scientific">Leptobrachium leishanense</name>
    <name type="common">Leishan spiny toad</name>
    <dbReference type="NCBI Taxonomy" id="445787"/>
    <lineage>
        <taxon>Eukaryota</taxon>
        <taxon>Metazoa</taxon>
        <taxon>Chordata</taxon>
        <taxon>Craniata</taxon>
        <taxon>Vertebrata</taxon>
        <taxon>Euteleostomi</taxon>
        <taxon>Amphibia</taxon>
        <taxon>Batrachia</taxon>
        <taxon>Anura</taxon>
        <taxon>Pelobatoidea</taxon>
        <taxon>Megophryidae</taxon>
        <taxon>Leptobrachium</taxon>
    </lineage>
</organism>
<keyword evidence="1" id="KW-0732">Signal</keyword>
<evidence type="ECO:0000259" key="2">
    <source>
        <dbReference type="PROSITE" id="PS50835"/>
    </source>
</evidence>
<dbReference type="Proteomes" id="UP000694569">
    <property type="component" value="Unplaced"/>
</dbReference>
<dbReference type="AlphaFoldDB" id="A0A8C5MB89"/>
<dbReference type="SUPFAM" id="SSF48726">
    <property type="entry name" value="Immunoglobulin"/>
    <property type="match status" value="1"/>
</dbReference>
<reference evidence="3" key="2">
    <citation type="submission" date="2025-09" db="UniProtKB">
        <authorList>
            <consortium name="Ensembl"/>
        </authorList>
    </citation>
    <scope>IDENTIFICATION</scope>
</reference>
<dbReference type="OrthoDB" id="8908372at2759"/>
<feature type="domain" description="Ig-like" evidence="2">
    <location>
        <begin position="22"/>
        <end position="125"/>
    </location>
</feature>
<dbReference type="FunFam" id="2.60.40.10:FF:001230">
    <property type="entry name" value="Immunoglobulin kappa variable 8-16"/>
    <property type="match status" value="1"/>
</dbReference>
<sequence>MLYHTYLLGGFLLIIQGSCGDIVLTQTPAFLTVTPGYNVFMYCKASNSLYFSSTGKNYLNWYQQKPGQPSKLLFYWADSRYPGNPERFSTTGSGPDFMLEISNVLAEDAAVYYCQQDRNEPRTVIQSRTKTFLFCFQCQLIESVM</sequence>
<dbReference type="PROSITE" id="PS50835">
    <property type="entry name" value="IG_LIKE"/>
    <property type="match status" value="1"/>
</dbReference>
<name>A0A8C5MB89_9ANUR</name>
<protein>
    <recommendedName>
        <fullName evidence="2">Ig-like domain-containing protein</fullName>
    </recommendedName>
</protein>
<feature type="signal peptide" evidence="1">
    <location>
        <begin position="1"/>
        <end position="20"/>
    </location>
</feature>
<evidence type="ECO:0000313" key="4">
    <source>
        <dbReference type="Proteomes" id="UP000694569"/>
    </source>
</evidence>
<dbReference type="Pfam" id="PF07686">
    <property type="entry name" value="V-set"/>
    <property type="match status" value="1"/>
</dbReference>
<dbReference type="GeneTree" id="ENSGT00940000153770"/>
<dbReference type="InterPro" id="IPR007110">
    <property type="entry name" value="Ig-like_dom"/>
</dbReference>
<dbReference type="SMART" id="SM00406">
    <property type="entry name" value="IGv"/>
    <property type="match status" value="1"/>
</dbReference>
<evidence type="ECO:0000313" key="3">
    <source>
        <dbReference type="Ensembl" id="ENSLLEP00000012069.1"/>
    </source>
</evidence>
<proteinExistence type="predicted"/>
<dbReference type="SMART" id="SM00409">
    <property type="entry name" value="IG"/>
    <property type="match status" value="1"/>
</dbReference>